<keyword evidence="3" id="KW-0804">Transcription</keyword>
<dbReference type="EMBL" id="SWMU01000001">
    <property type="protein sequence ID" value="TKS56878.1"/>
    <property type="molecule type" value="Genomic_DNA"/>
</dbReference>
<dbReference type="GO" id="GO:0006355">
    <property type="term" value="P:regulation of DNA-templated transcription"/>
    <property type="evidence" value="ECO:0007669"/>
    <property type="project" value="InterPro"/>
</dbReference>
<dbReference type="Gene3D" id="1.10.10.10">
    <property type="entry name" value="Winged helix-like DNA-binding domain superfamily/Winged helix DNA-binding domain"/>
    <property type="match status" value="1"/>
</dbReference>
<dbReference type="Gene3D" id="2.60.120.10">
    <property type="entry name" value="Jelly Rolls"/>
    <property type="match status" value="1"/>
</dbReference>
<dbReference type="InterPro" id="IPR014710">
    <property type="entry name" value="RmlC-like_jellyroll"/>
</dbReference>
<sequence length="208" mass="23984">MRQSKDKLTFLSPDLANTILELSNIKAFPKGSVILKENQYIKTLPILIDGLIKVYAHYDDKELLLYYIQESQSCIMTFYASLENTSSKVTAITEEDSKLILLPIRHLANLIKDFPEFNELFYNQFNLRYVELIERLGHLLVDNLDKRLYDHLKNKSDLTKSTSIIISHNQLAKELGTAREVVSRTLKKLEKAHKITQNSGEIKIVGSW</sequence>
<dbReference type="AlphaFoldDB" id="A0A4U5TUA2"/>
<dbReference type="GO" id="GO:0003677">
    <property type="term" value="F:DNA binding"/>
    <property type="evidence" value="ECO:0007669"/>
    <property type="project" value="UniProtKB-KW"/>
</dbReference>
<evidence type="ECO:0000259" key="4">
    <source>
        <dbReference type="SMART" id="SM00419"/>
    </source>
</evidence>
<protein>
    <submittedName>
        <fullName evidence="5">Crp/Fnr family transcriptional regulator</fullName>
    </submittedName>
</protein>
<gene>
    <name evidence="5" type="ORF">FCN74_00180</name>
</gene>
<evidence type="ECO:0000256" key="1">
    <source>
        <dbReference type="ARBA" id="ARBA00023015"/>
    </source>
</evidence>
<dbReference type="SMART" id="SM00419">
    <property type="entry name" value="HTH_CRP"/>
    <property type="match status" value="1"/>
</dbReference>
<dbReference type="OrthoDB" id="9776746at2"/>
<dbReference type="Pfam" id="PF00027">
    <property type="entry name" value="cNMP_binding"/>
    <property type="match status" value="1"/>
</dbReference>
<dbReference type="Proteomes" id="UP000306552">
    <property type="component" value="Unassembled WGS sequence"/>
</dbReference>
<proteinExistence type="predicted"/>
<evidence type="ECO:0000313" key="5">
    <source>
        <dbReference type="EMBL" id="TKS56878.1"/>
    </source>
</evidence>
<comment type="caution">
    <text evidence="5">The sequence shown here is derived from an EMBL/GenBank/DDBJ whole genome shotgun (WGS) entry which is preliminary data.</text>
</comment>
<evidence type="ECO:0000313" key="6">
    <source>
        <dbReference type="Proteomes" id="UP000306552"/>
    </source>
</evidence>
<dbReference type="RefSeq" id="WP_138930582.1">
    <property type="nucleotide sequence ID" value="NZ_SWMU01000001.1"/>
</dbReference>
<feature type="domain" description="HTH crp-type" evidence="4">
    <location>
        <begin position="159"/>
        <end position="206"/>
    </location>
</feature>
<reference evidence="5 6" key="1">
    <citation type="submission" date="2019-04" db="EMBL/GenBank/DDBJ databases">
        <title>Psychroflexus halotolerans sp. nov., isolated from a marine solar saltern.</title>
        <authorList>
            <person name="Feng X."/>
        </authorList>
    </citation>
    <scope>NUCLEOTIDE SEQUENCE [LARGE SCALE GENOMIC DNA]</scope>
    <source>
        <strain evidence="5 6">WDS2C27</strain>
    </source>
</reference>
<dbReference type="InterPro" id="IPR012318">
    <property type="entry name" value="HTH_CRP"/>
</dbReference>
<accession>A0A4U5TUA2</accession>
<organism evidence="5 6">
    <name type="scientific">Mesohalobacter halotolerans</name>
    <dbReference type="NCBI Taxonomy" id="1883405"/>
    <lineage>
        <taxon>Bacteria</taxon>
        <taxon>Pseudomonadati</taxon>
        <taxon>Bacteroidota</taxon>
        <taxon>Flavobacteriia</taxon>
        <taxon>Flavobacteriales</taxon>
        <taxon>Flavobacteriaceae</taxon>
        <taxon>Mesohalobacter</taxon>
    </lineage>
</organism>
<dbReference type="CDD" id="cd00038">
    <property type="entry name" value="CAP_ED"/>
    <property type="match status" value="1"/>
</dbReference>
<dbReference type="SUPFAM" id="SSF46785">
    <property type="entry name" value="Winged helix' DNA-binding domain"/>
    <property type="match status" value="1"/>
</dbReference>
<keyword evidence="1" id="KW-0805">Transcription regulation</keyword>
<dbReference type="Pfam" id="PF13545">
    <property type="entry name" value="HTH_Crp_2"/>
    <property type="match status" value="1"/>
</dbReference>
<dbReference type="InterPro" id="IPR018490">
    <property type="entry name" value="cNMP-bd_dom_sf"/>
</dbReference>
<keyword evidence="2" id="KW-0238">DNA-binding</keyword>
<keyword evidence="6" id="KW-1185">Reference proteome</keyword>
<dbReference type="InterPro" id="IPR036390">
    <property type="entry name" value="WH_DNA-bd_sf"/>
</dbReference>
<name>A0A4U5TUA2_9FLAO</name>
<dbReference type="InterPro" id="IPR000595">
    <property type="entry name" value="cNMP-bd_dom"/>
</dbReference>
<evidence type="ECO:0000256" key="2">
    <source>
        <dbReference type="ARBA" id="ARBA00023125"/>
    </source>
</evidence>
<dbReference type="InterPro" id="IPR036388">
    <property type="entry name" value="WH-like_DNA-bd_sf"/>
</dbReference>
<dbReference type="SUPFAM" id="SSF51206">
    <property type="entry name" value="cAMP-binding domain-like"/>
    <property type="match status" value="1"/>
</dbReference>
<evidence type="ECO:0000256" key="3">
    <source>
        <dbReference type="ARBA" id="ARBA00023163"/>
    </source>
</evidence>